<name>A0A4Q9MHB4_9APHY</name>
<reference evidence="1" key="1">
    <citation type="submission" date="2019-01" db="EMBL/GenBank/DDBJ databases">
        <title>Draft genome sequences of three monokaryotic isolates of the white-rot basidiomycete fungus Dichomitus squalens.</title>
        <authorList>
            <consortium name="DOE Joint Genome Institute"/>
            <person name="Lopez S.C."/>
            <person name="Andreopoulos B."/>
            <person name="Pangilinan J."/>
            <person name="Lipzen A."/>
            <person name="Riley R."/>
            <person name="Ahrendt S."/>
            <person name="Ng V."/>
            <person name="Barry K."/>
            <person name="Daum C."/>
            <person name="Grigoriev I.V."/>
            <person name="Hilden K.S."/>
            <person name="Makela M.R."/>
            <person name="de Vries R.P."/>
        </authorList>
    </citation>
    <scope>NUCLEOTIDE SEQUENCE [LARGE SCALE GENOMIC DNA]</scope>
    <source>
        <strain evidence="1">OM18370.1</strain>
    </source>
</reference>
<dbReference type="AlphaFoldDB" id="A0A4Q9MHB4"/>
<proteinExistence type="predicted"/>
<accession>A0A4Q9MHB4</accession>
<dbReference type="OrthoDB" id="3209295at2759"/>
<dbReference type="EMBL" id="ML143460">
    <property type="protein sequence ID" value="TBU25532.1"/>
    <property type="molecule type" value="Genomic_DNA"/>
</dbReference>
<sequence>MDASAIDELCDALSLLNRIQNLAIPDAGLQPSYVGTLQQLSSVLSDASSRVRTLLNTLPKINTLPPELLGNIFLHYVTESVRIEGMSNYNAFGVFNYASRRKAFRLTEVCHHWRTVTLATTSLWCGVICGCDDLRPPEYHLHLSKGAPLHAIIKGDLEAAENILATYPARIQHLLMMDTTFWSRRYDPRRFLAHVTPDLLTCTLNLQSWPRGPRLPELRYNLFAPGGAERLRSLSVYTAKIIPNDHFPNLRVLNLYDIVGISSFPHILSLIGRCPLVEEVCVHSDCMPEPSTPDGRWDLVELKHARKIALLFPNSAWILAHLALPLNALVRVDDFILEEQSKWSTLPAPLGPAAPNFTRLRIFPQESFIHDGIVGGLRVELAAAMNAHAGYCLNANARSTVPSLVRYKTLVDIFDRTDSRFAHITVLWAVRIPMTLSPILSALPTIRVLGVVLNYGDTMIDLADTLRMRADGDLVSPSLSALYISNCQGCGKNLHSLRDTVVSRAQANHRIARVALRCAHTPNEDESTLAPHFAAIRQNVDEFTMIPRIWHSKSRSILPLEWREEWGREDDGVWPDWELFGGPRASVRRDFFK</sequence>
<gene>
    <name evidence="1" type="ORF">BD311DRAFT_809184</name>
</gene>
<organism evidence="1">
    <name type="scientific">Dichomitus squalens</name>
    <dbReference type="NCBI Taxonomy" id="114155"/>
    <lineage>
        <taxon>Eukaryota</taxon>
        <taxon>Fungi</taxon>
        <taxon>Dikarya</taxon>
        <taxon>Basidiomycota</taxon>
        <taxon>Agaricomycotina</taxon>
        <taxon>Agaricomycetes</taxon>
        <taxon>Polyporales</taxon>
        <taxon>Polyporaceae</taxon>
        <taxon>Dichomitus</taxon>
    </lineage>
</organism>
<protein>
    <submittedName>
        <fullName evidence="1">Uncharacterized protein</fullName>
    </submittedName>
</protein>
<dbReference type="Proteomes" id="UP000292957">
    <property type="component" value="Unassembled WGS sequence"/>
</dbReference>
<evidence type="ECO:0000313" key="1">
    <source>
        <dbReference type="EMBL" id="TBU25532.1"/>
    </source>
</evidence>